<proteinExistence type="predicted"/>
<dbReference type="Proteomes" id="UP000031258">
    <property type="component" value="Unassembled WGS sequence"/>
</dbReference>
<keyword evidence="4" id="KW-1185">Reference proteome</keyword>
<feature type="region of interest" description="Disordered" evidence="1">
    <location>
        <begin position="79"/>
        <end position="102"/>
    </location>
</feature>
<name>A0A0C1MUF2_9RICK</name>
<dbReference type="InterPro" id="IPR032874">
    <property type="entry name" value="DDE_dom"/>
</dbReference>
<organism evidence="3 4">
    <name type="scientific">Candidatus Jidaibacter acanthamoebae</name>
    <dbReference type="NCBI Taxonomy" id="86105"/>
    <lineage>
        <taxon>Bacteria</taxon>
        <taxon>Pseudomonadati</taxon>
        <taxon>Pseudomonadota</taxon>
        <taxon>Alphaproteobacteria</taxon>
        <taxon>Rickettsiales</taxon>
        <taxon>Candidatus Midichloriaceae</taxon>
        <taxon>Candidatus Jidaibacter</taxon>
    </lineage>
</organism>
<dbReference type="AlphaFoldDB" id="A0A0C1MUF2"/>
<dbReference type="PANTHER" id="PTHR35528">
    <property type="entry name" value="BLL1675 PROTEIN"/>
    <property type="match status" value="1"/>
</dbReference>
<evidence type="ECO:0000259" key="2">
    <source>
        <dbReference type="Pfam" id="PF13610"/>
    </source>
</evidence>
<dbReference type="EMBL" id="JSWE01000079">
    <property type="protein sequence ID" value="KIE05732.1"/>
    <property type="molecule type" value="Genomic_DNA"/>
</dbReference>
<reference evidence="3 4" key="1">
    <citation type="submission" date="2014-11" db="EMBL/GenBank/DDBJ databases">
        <title>A Rickettsiales Symbiont of Amoebae With Ancient Features.</title>
        <authorList>
            <person name="Schulz F."/>
            <person name="Martijn J."/>
            <person name="Wascher F."/>
            <person name="Kostanjsek R."/>
            <person name="Ettema T.J."/>
            <person name="Horn M."/>
        </authorList>
    </citation>
    <scope>NUCLEOTIDE SEQUENCE [LARGE SCALE GENOMIC DNA]</scope>
    <source>
        <strain evidence="3 4">UWC36</strain>
    </source>
</reference>
<gene>
    <name evidence="3" type="ORF">NF27_DC00110</name>
</gene>
<dbReference type="STRING" id="86105.NF27_DC00110"/>
<evidence type="ECO:0000313" key="3">
    <source>
        <dbReference type="EMBL" id="KIE05732.1"/>
    </source>
</evidence>
<accession>A0A0C1MUF2</accession>
<dbReference type="InterPro" id="IPR052183">
    <property type="entry name" value="IS_Transposase"/>
</dbReference>
<sequence>MPQYTKVVIKFVKLINIRVRKHKKAVGNNWRMDEAINGSWMYLYRAVDSIDNIINFKNIVILLQLKHFFHKAMRHNGRSQKVTINKSGNNTSALNSLSKELS</sequence>
<dbReference type="PANTHER" id="PTHR35528:SF3">
    <property type="entry name" value="BLL1675 PROTEIN"/>
    <property type="match status" value="1"/>
</dbReference>
<dbReference type="OrthoDB" id="4315389at2"/>
<evidence type="ECO:0000313" key="4">
    <source>
        <dbReference type="Proteomes" id="UP000031258"/>
    </source>
</evidence>
<comment type="caution">
    <text evidence="3">The sequence shown here is derived from an EMBL/GenBank/DDBJ whole genome shotgun (WGS) entry which is preliminary data.</text>
</comment>
<evidence type="ECO:0000256" key="1">
    <source>
        <dbReference type="SAM" id="MobiDB-lite"/>
    </source>
</evidence>
<feature type="domain" description="DDE" evidence="2">
    <location>
        <begin position="29"/>
        <end position="100"/>
    </location>
</feature>
<dbReference type="Pfam" id="PF13610">
    <property type="entry name" value="DDE_Tnp_IS240"/>
    <property type="match status" value="1"/>
</dbReference>
<protein>
    <submittedName>
        <fullName evidence="3">Transposase</fullName>
    </submittedName>
</protein>